<dbReference type="EMBL" id="QFXC01000011">
    <property type="protein sequence ID" value="RDH82641.1"/>
    <property type="molecule type" value="Genomic_DNA"/>
</dbReference>
<protein>
    <submittedName>
        <fullName evidence="9">Type II secretion system F family protein</fullName>
    </submittedName>
</protein>
<feature type="domain" description="Type II secretion system protein GspF" evidence="8">
    <location>
        <begin position="270"/>
        <end position="391"/>
    </location>
</feature>
<dbReference type="PANTHER" id="PTHR30012:SF0">
    <property type="entry name" value="TYPE II SECRETION SYSTEM PROTEIN F-RELATED"/>
    <property type="match status" value="1"/>
</dbReference>
<keyword evidence="5 7" id="KW-1133">Transmembrane helix</keyword>
<keyword evidence="6 7" id="KW-0472">Membrane</keyword>
<evidence type="ECO:0000256" key="7">
    <source>
        <dbReference type="SAM" id="Phobius"/>
    </source>
</evidence>
<feature type="transmembrane region" description="Helical" evidence="7">
    <location>
        <begin position="165"/>
        <end position="188"/>
    </location>
</feature>
<evidence type="ECO:0000313" key="9">
    <source>
        <dbReference type="EMBL" id="RDH82641.1"/>
    </source>
</evidence>
<comment type="similarity">
    <text evidence="2">Belongs to the GSP F family.</text>
</comment>
<evidence type="ECO:0000256" key="6">
    <source>
        <dbReference type="ARBA" id="ARBA00023136"/>
    </source>
</evidence>
<dbReference type="InterPro" id="IPR042094">
    <property type="entry name" value="T2SS_GspF_sf"/>
</dbReference>
<dbReference type="GO" id="GO:0005886">
    <property type="term" value="C:plasma membrane"/>
    <property type="evidence" value="ECO:0007669"/>
    <property type="project" value="UniProtKB-SubCell"/>
</dbReference>
<feature type="transmembrane region" description="Helical" evidence="7">
    <location>
        <begin position="219"/>
        <end position="238"/>
    </location>
</feature>
<sequence length="402" mass="45238">MSTMYRYKAVDASGKVRNDSIEADNLLDLEQRLSGMGMDLINYKEQSPRLFDFKTKGIPRRELINFTFQMQQLTKSGVSILEGLGDLRDSIPNGRMKEVLSGLIDEIQGGKTFSGALSEFPEIFDTVYIALVKVGEETGRIAEVMNDMAETLKWHDELIAHTKKIMIYPAIVLVVITAVVSYLMIFLVPELIPFIEELGGTIPIHTRALIATSWFLGNYWYVVFGTPIALFFIIRMLARRKPEVRLFIDKLKLRLYIFGPIILKTNLARFSNYFAMMYASGLTVLDSLKISELLMGNAVLSQSIMEIREKIAEGGQISESFASVNVYPPLVIRMLKVGENTGALDEALLNISYFYNREVKESVDKMEAAMTPVLTILMGGVMMWIMSAVLGPIYDSLTTIQL</sequence>
<evidence type="ECO:0000256" key="4">
    <source>
        <dbReference type="ARBA" id="ARBA00022692"/>
    </source>
</evidence>
<proteinExistence type="inferred from homology"/>
<feature type="domain" description="Type II secretion system protein GspF" evidence="8">
    <location>
        <begin position="66"/>
        <end position="189"/>
    </location>
</feature>
<dbReference type="Gene3D" id="1.20.81.30">
    <property type="entry name" value="Type II secretion system (T2SS), domain F"/>
    <property type="match status" value="2"/>
</dbReference>
<feature type="transmembrane region" description="Helical" evidence="7">
    <location>
        <begin position="373"/>
        <end position="394"/>
    </location>
</feature>
<keyword evidence="4 7" id="KW-0812">Transmembrane</keyword>
<name>A0A370DCN7_9GAMM</name>
<dbReference type="InterPro" id="IPR018076">
    <property type="entry name" value="T2SS_GspF_dom"/>
</dbReference>
<accession>A0A370DCN7</accession>
<evidence type="ECO:0000313" key="10">
    <source>
        <dbReference type="Proteomes" id="UP000254266"/>
    </source>
</evidence>
<dbReference type="PRINTS" id="PR00812">
    <property type="entry name" value="BCTERIALGSPF"/>
</dbReference>
<dbReference type="PANTHER" id="PTHR30012">
    <property type="entry name" value="GENERAL SECRETION PATHWAY PROTEIN"/>
    <property type="match status" value="1"/>
</dbReference>
<keyword evidence="10" id="KW-1185">Reference proteome</keyword>
<comment type="subcellular location">
    <subcellularLocation>
        <location evidence="1">Cell membrane</location>
        <topology evidence="1">Multi-pass membrane protein</topology>
    </subcellularLocation>
</comment>
<evidence type="ECO:0000256" key="3">
    <source>
        <dbReference type="ARBA" id="ARBA00022475"/>
    </source>
</evidence>
<evidence type="ECO:0000259" key="8">
    <source>
        <dbReference type="Pfam" id="PF00482"/>
    </source>
</evidence>
<evidence type="ECO:0000256" key="5">
    <source>
        <dbReference type="ARBA" id="ARBA00022989"/>
    </source>
</evidence>
<gene>
    <name evidence="9" type="ORF">DIZ80_10190</name>
</gene>
<dbReference type="InterPro" id="IPR003004">
    <property type="entry name" value="GspF/PilC"/>
</dbReference>
<dbReference type="Proteomes" id="UP000254266">
    <property type="component" value="Unassembled WGS sequence"/>
</dbReference>
<evidence type="ECO:0000256" key="2">
    <source>
        <dbReference type="ARBA" id="ARBA00005745"/>
    </source>
</evidence>
<dbReference type="Pfam" id="PF00482">
    <property type="entry name" value="T2SSF"/>
    <property type="match status" value="2"/>
</dbReference>
<keyword evidence="3" id="KW-1003">Cell membrane</keyword>
<organism evidence="9 10">
    <name type="scientific">endosymbiont of Galathealinum brachiosum</name>
    <dbReference type="NCBI Taxonomy" id="2200906"/>
    <lineage>
        <taxon>Bacteria</taxon>
        <taxon>Pseudomonadati</taxon>
        <taxon>Pseudomonadota</taxon>
        <taxon>Gammaproteobacteria</taxon>
        <taxon>sulfur-oxidizing symbionts</taxon>
    </lineage>
</organism>
<dbReference type="AlphaFoldDB" id="A0A370DCN7"/>
<comment type="caution">
    <text evidence="9">The sequence shown here is derived from an EMBL/GenBank/DDBJ whole genome shotgun (WGS) entry which is preliminary data.</text>
</comment>
<evidence type="ECO:0000256" key="1">
    <source>
        <dbReference type="ARBA" id="ARBA00004651"/>
    </source>
</evidence>
<reference evidence="9 10" key="1">
    <citation type="journal article" date="2018" name="ISME J.">
        <title>Endosymbiont genomes yield clues of tubeworm success.</title>
        <authorList>
            <person name="Li Y."/>
            <person name="Liles M.R."/>
            <person name="Halanych K.M."/>
        </authorList>
    </citation>
    <scope>NUCLEOTIDE SEQUENCE [LARGE SCALE GENOMIC DNA]</scope>
    <source>
        <strain evidence="9">A1464</strain>
    </source>
</reference>